<feature type="binding site" evidence="4">
    <location>
        <position position="8"/>
    </location>
    <ligand>
        <name>phosphate</name>
        <dbReference type="ChEBI" id="CHEBI:43474"/>
    </ligand>
</feature>
<dbReference type="GO" id="GO:0006166">
    <property type="term" value="P:purine ribonucleoside salvage"/>
    <property type="evidence" value="ECO:0007669"/>
    <property type="project" value="UniProtKB-UniRule"/>
</dbReference>
<proteinExistence type="inferred from homology"/>
<evidence type="ECO:0000259" key="5">
    <source>
        <dbReference type="Pfam" id="PF01048"/>
    </source>
</evidence>
<dbReference type="EMBL" id="OBEN01000001">
    <property type="protein sequence ID" value="SNZ12214.1"/>
    <property type="molecule type" value="Genomic_DNA"/>
</dbReference>
<feature type="domain" description="Nucleoside phosphorylase" evidence="5">
    <location>
        <begin position="2"/>
        <end position="257"/>
    </location>
</feature>
<comment type="miscellaneous">
    <text evidence="4">Although this enzyme belongs to the family of MTA phosphorylases based on sequence homology, it has been shown that conserved amino acid substitutions in the substrate binding pocket convert the substrate specificity of this enzyme from 6-aminopurines to 6-oxopurines.</text>
</comment>
<keyword evidence="3 4" id="KW-0660">Purine salvage</keyword>
<comment type="catalytic activity">
    <reaction evidence="4">
        <text>a purine D-ribonucleoside + phosphate = a purine nucleobase + alpha-D-ribose 1-phosphate</text>
        <dbReference type="Rhea" id="RHEA:19805"/>
        <dbReference type="ChEBI" id="CHEBI:26386"/>
        <dbReference type="ChEBI" id="CHEBI:43474"/>
        <dbReference type="ChEBI" id="CHEBI:57720"/>
        <dbReference type="ChEBI" id="CHEBI:142355"/>
        <dbReference type="EC" id="2.4.2.1"/>
    </reaction>
</comment>
<comment type="similarity">
    <text evidence="4">Belongs to the PNP/MTAP phosphorylase family. MTAP subfamily.</text>
</comment>
<comment type="subunit">
    <text evidence="4">Homohexamer. Dimer of a homotrimer.</text>
</comment>
<dbReference type="Pfam" id="PF01048">
    <property type="entry name" value="PNP_UDP_1"/>
    <property type="match status" value="1"/>
</dbReference>
<dbReference type="AlphaFoldDB" id="A0A285NRT5"/>
<dbReference type="OrthoDB" id="1523230at2"/>
<reference evidence="7" key="1">
    <citation type="submission" date="2017-09" db="EMBL/GenBank/DDBJ databases">
        <authorList>
            <person name="Varghese N."/>
            <person name="Submissions S."/>
        </authorList>
    </citation>
    <scope>NUCLEOTIDE SEQUENCE [LARGE SCALE GENOMIC DNA]</scope>
    <source>
        <strain evidence="7">DSM 2913</strain>
    </source>
</reference>
<dbReference type="NCBIfam" id="NF006599">
    <property type="entry name" value="PRK09136.1"/>
    <property type="match status" value="1"/>
</dbReference>
<evidence type="ECO:0000313" key="7">
    <source>
        <dbReference type="Proteomes" id="UP000218627"/>
    </source>
</evidence>
<name>A0A285NRT5_9AQUI</name>
<dbReference type="HAMAP" id="MF_01963">
    <property type="entry name" value="MTAP"/>
    <property type="match status" value="1"/>
</dbReference>
<evidence type="ECO:0000256" key="2">
    <source>
        <dbReference type="ARBA" id="ARBA00022679"/>
    </source>
</evidence>
<dbReference type="InterPro" id="IPR018099">
    <property type="entry name" value="Purine_phosphorylase-2_CS"/>
</dbReference>
<feature type="binding site" evidence="4">
    <location>
        <position position="200"/>
    </location>
    <ligand>
        <name>phosphate</name>
        <dbReference type="ChEBI" id="CHEBI:43474"/>
    </ligand>
</feature>
<evidence type="ECO:0000256" key="4">
    <source>
        <dbReference type="HAMAP-Rule" id="MF_01963"/>
    </source>
</evidence>
<feature type="binding site" evidence="4">
    <location>
        <begin position="223"/>
        <end position="225"/>
    </location>
    <ligand>
        <name>substrate</name>
    </ligand>
</feature>
<feature type="site" description="Important for substrate specificity" evidence="4">
    <location>
        <position position="181"/>
    </location>
</feature>
<dbReference type="SUPFAM" id="SSF53167">
    <property type="entry name" value="Purine and uridine phosphorylases"/>
    <property type="match status" value="1"/>
</dbReference>
<dbReference type="Proteomes" id="UP000218627">
    <property type="component" value="Unassembled WGS sequence"/>
</dbReference>
<comment type="pathway">
    <text evidence="4">Purine metabolism; purine nucleoside salvage.</text>
</comment>
<accession>A0A285NRT5</accession>
<keyword evidence="1 4" id="KW-0328">Glycosyltransferase</keyword>
<dbReference type="GO" id="GO:0017061">
    <property type="term" value="F:S-methyl-5-thioadenosine phosphorylase activity"/>
    <property type="evidence" value="ECO:0007669"/>
    <property type="project" value="InterPro"/>
</dbReference>
<keyword evidence="7" id="KW-1185">Reference proteome</keyword>
<evidence type="ECO:0000313" key="6">
    <source>
        <dbReference type="EMBL" id="SNZ12214.1"/>
    </source>
</evidence>
<dbReference type="EC" id="2.4.2.1" evidence="4"/>
<sequence length="277" mass="30664">MIGIIGGSGIYNIEGARIIKEINISTPFGKPSSPVVIMDIEGREVAFLSRHGRGHIYPPHLVPYRANLWAFREIGVSRVLSLSAVGGINRKLQPGDYVVISDFIDLTKNRKSTFYEGIRSIRVEGEDKPAKLLREGKVVHIDVSEAYCPQMKTVLYKVLEDLNLPFHAEGIYACTEGPRFETPAEIRAIEKLGGDVVGMTGYPEVVLARELTMCYASLCVVANPAAGISGKRLTSQEVIELMKSKDQEIKLLIKRFVSELPEERTCNCKNALEDAEV</sequence>
<dbReference type="PANTHER" id="PTHR42679:SF2">
    <property type="entry name" value="S-METHYL-5'-THIOADENOSINE PHOSPHORYLASE"/>
    <property type="match status" value="1"/>
</dbReference>
<organism evidence="6 7">
    <name type="scientific">Hydrogenobacter hydrogenophilus</name>
    <dbReference type="NCBI Taxonomy" id="35835"/>
    <lineage>
        <taxon>Bacteria</taxon>
        <taxon>Pseudomonadati</taxon>
        <taxon>Aquificota</taxon>
        <taxon>Aquificia</taxon>
        <taxon>Aquificales</taxon>
        <taxon>Aquificaceae</taxon>
        <taxon>Hydrogenobacter</taxon>
    </lineage>
</organism>
<dbReference type="NCBIfam" id="TIGR01694">
    <property type="entry name" value="MTAP"/>
    <property type="match status" value="1"/>
</dbReference>
<dbReference type="PROSITE" id="PS01240">
    <property type="entry name" value="PNP_MTAP_2"/>
    <property type="match status" value="1"/>
</dbReference>
<feature type="binding site" evidence="4">
    <location>
        <begin position="50"/>
        <end position="51"/>
    </location>
    <ligand>
        <name>phosphate</name>
        <dbReference type="ChEBI" id="CHEBI:43474"/>
    </ligand>
</feature>
<dbReference type="Gene3D" id="3.40.50.1580">
    <property type="entry name" value="Nucleoside phosphorylase domain"/>
    <property type="match status" value="1"/>
</dbReference>
<evidence type="ECO:0000256" key="1">
    <source>
        <dbReference type="ARBA" id="ARBA00022676"/>
    </source>
</evidence>
<feature type="binding site" evidence="4">
    <location>
        <position position="199"/>
    </location>
    <ligand>
        <name>substrate</name>
    </ligand>
</feature>
<protein>
    <recommendedName>
        <fullName evidence="4">Probable 6-oxopurine nucleoside phosphorylase</fullName>
        <ecNumber evidence="4">2.4.2.1</ecNumber>
    </recommendedName>
    <alternativeName>
        <fullName evidence="4">Purine nucleoside phosphorylase</fullName>
        <shortName evidence="4">PNP</shortName>
    </alternativeName>
</protein>
<dbReference type="InterPro" id="IPR000845">
    <property type="entry name" value="Nucleoside_phosphorylase_d"/>
</dbReference>
<dbReference type="InterPro" id="IPR035994">
    <property type="entry name" value="Nucleoside_phosphorylase_sf"/>
</dbReference>
<dbReference type="InterPro" id="IPR010044">
    <property type="entry name" value="MTAP"/>
</dbReference>
<gene>
    <name evidence="6" type="ORF">SAMN06265353_0486</name>
</gene>
<feature type="binding site" evidence="4">
    <location>
        <begin position="83"/>
        <end position="84"/>
    </location>
    <ligand>
        <name>phosphate</name>
        <dbReference type="ChEBI" id="CHEBI:43474"/>
    </ligand>
</feature>
<dbReference type="UniPathway" id="UPA00606"/>
<dbReference type="FunFam" id="3.40.50.1580:FF:000012">
    <property type="entry name" value="Probable 6-oxopurine nucleoside phosphorylase"/>
    <property type="match status" value="1"/>
</dbReference>
<keyword evidence="2 4" id="KW-0808">Transferase</keyword>
<evidence type="ECO:0000256" key="3">
    <source>
        <dbReference type="ARBA" id="ARBA00022726"/>
    </source>
</evidence>
<comment type="function">
    <text evidence="4">Purine nucleoside phosphorylase which is highly specific for 6-oxopurine nucleosides. Cleaves guanosine or inosine to respective bases and sugar-1-phosphate molecules. Involved in purine salvage.</text>
</comment>
<dbReference type="GO" id="GO:0019509">
    <property type="term" value="P:L-methionine salvage from methylthioadenosine"/>
    <property type="evidence" value="ECO:0007669"/>
    <property type="project" value="TreeGrafter"/>
</dbReference>
<dbReference type="GO" id="GO:0005829">
    <property type="term" value="C:cytosol"/>
    <property type="evidence" value="ECO:0007669"/>
    <property type="project" value="TreeGrafter"/>
</dbReference>
<dbReference type="CDD" id="cd09010">
    <property type="entry name" value="MTAP_SsMTAPII_like_MTIP"/>
    <property type="match status" value="1"/>
</dbReference>
<dbReference type="PANTHER" id="PTHR42679">
    <property type="entry name" value="S-METHYL-5'-THIOADENOSINE PHOSPHORYLASE"/>
    <property type="match status" value="1"/>
</dbReference>
<dbReference type="RefSeq" id="WP_096600695.1">
    <property type="nucleotide sequence ID" value="NZ_OBEN01000001.1"/>
</dbReference>
<feature type="site" description="Important for substrate specificity" evidence="4">
    <location>
        <position position="235"/>
    </location>
</feature>